<name>A0A0A8ZXV9_ARUDO</name>
<feature type="transmembrane region" description="Helical" evidence="1">
    <location>
        <begin position="47"/>
        <end position="69"/>
    </location>
</feature>
<evidence type="ECO:0000313" key="2">
    <source>
        <dbReference type="EMBL" id="JAD43661.1"/>
    </source>
</evidence>
<sequence length="72" mass="8478">MEIATLTSVAYPNHLHDMLEKQYAIYMQFRIVSCCYLLFFGLRVERLFALTESTFYVSPFLMPFGWLNIAKS</sequence>
<accession>A0A0A8ZXV9</accession>
<dbReference type="AlphaFoldDB" id="A0A0A8ZXV9"/>
<evidence type="ECO:0000256" key="1">
    <source>
        <dbReference type="SAM" id="Phobius"/>
    </source>
</evidence>
<proteinExistence type="predicted"/>
<reference evidence="2" key="1">
    <citation type="submission" date="2014-09" db="EMBL/GenBank/DDBJ databases">
        <authorList>
            <person name="Magalhaes I.L.F."/>
            <person name="Oliveira U."/>
            <person name="Santos F.R."/>
            <person name="Vidigal T.H.D.A."/>
            <person name="Brescovit A.D."/>
            <person name="Santos A.J."/>
        </authorList>
    </citation>
    <scope>NUCLEOTIDE SEQUENCE</scope>
    <source>
        <tissue evidence="2">Shoot tissue taken approximately 20 cm above the soil surface</tissue>
    </source>
</reference>
<keyword evidence="1" id="KW-0812">Transmembrane</keyword>
<keyword evidence="1" id="KW-0472">Membrane</keyword>
<feature type="transmembrane region" description="Helical" evidence="1">
    <location>
        <begin position="23"/>
        <end position="40"/>
    </location>
</feature>
<reference evidence="2" key="2">
    <citation type="journal article" date="2015" name="Data Brief">
        <title>Shoot transcriptome of the giant reed, Arundo donax.</title>
        <authorList>
            <person name="Barrero R.A."/>
            <person name="Guerrero F.D."/>
            <person name="Moolhuijzen P."/>
            <person name="Goolsby J.A."/>
            <person name="Tidwell J."/>
            <person name="Bellgard S.E."/>
            <person name="Bellgard M.I."/>
        </authorList>
    </citation>
    <scope>NUCLEOTIDE SEQUENCE</scope>
    <source>
        <tissue evidence="2">Shoot tissue taken approximately 20 cm above the soil surface</tissue>
    </source>
</reference>
<protein>
    <submittedName>
        <fullName evidence="2">Uncharacterized protein</fullName>
    </submittedName>
</protein>
<dbReference type="EMBL" id="GBRH01254234">
    <property type="protein sequence ID" value="JAD43661.1"/>
    <property type="molecule type" value="Transcribed_RNA"/>
</dbReference>
<organism evidence="2">
    <name type="scientific">Arundo donax</name>
    <name type="common">Giant reed</name>
    <name type="synonym">Donax arundinaceus</name>
    <dbReference type="NCBI Taxonomy" id="35708"/>
    <lineage>
        <taxon>Eukaryota</taxon>
        <taxon>Viridiplantae</taxon>
        <taxon>Streptophyta</taxon>
        <taxon>Embryophyta</taxon>
        <taxon>Tracheophyta</taxon>
        <taxon>Spermatophyta</taxon>
        <taxon>Magnoliopsida</taxon>
        <taxon>Liliopsida</taxon>
        <taxon>Poales</taxon>
        <taxon>Poaceae</taxon>
        <taxon>PACMAD clade</taxon>
        <taxon>Arundinoideae</taxon>
        <taxon>Arundineae</taxon>
        <taxon>Arundo</taxon>
    </lineage>
</organism>
<keyword evidence="1" id="KW-1133">Transmembrane helix</keyword>